<feature type="transmembrane region" description="Helical" evidence="3">
    <location>
        <begin position="119"/>
        <end position="139"/>
    </location>
</feature>
<feature type="transmembrane region" description="Helical" evidence="3">
    <location>
        <begin position="95"/>
        <end position="113"/>
    </location>
</feature>
<comment type="caution">
    <text evidence="4">The sequence shown here is derived from an EMBL/GenBank/DDBJ whole genome shotgun (WGS) entry which is preliminary data.</text>
</comment>
<evidence type="ECO:0000313" key="4">
    <source>
        <dbReference type="EMBL" id="NVN11214.1"/>
    </source>
</evidence>
<dbReference type="RefSeq" id="WP_176639951.1">
    <property type="nucleotide sequence ID" value="NZ_JABXXP010000136.1"/>
</dbReference>
<dbReference type="EMBL" id="JABXXP010000136">
    <property type="protein sequence ID" value="NVN11214.1"/>
    <property type="molecule type" value="Genomic_DNA"/>
</dbReference>
<evidence type="ECO:0000256" key="2">
    <source>
        <dbReference type="ARBA" id="ARBA00022448"/>
    </source>
</evidence>
<dbReference type="PANTHER" id="PTHR30413">
    <property type="entry name" value="INNER MEMBRANE TRANSPORT PERMEASE"/>
    <property type="match status" value="1"/>
</dbReference>
<keyword evidence="3" id="KW-0472">Membrane</keyword>
<feature type="transmembrane region" description="Helical" evidence="3">
    <location>
        <begin position="173"/>
        <end position="194"/>
    </location>
</feature>
<name>A0A7Y7M6Q7_9PROT</name>
<protein>
    <submittedName>
        <fullName evidence="4">ABC transporter permease</fullName>
    </submittedName>
</protein>
<reference evidence="4 5" key="1">
    <citation type="submission" date="2020-06" db="EMBL/GenBank/DDBJ databases">
        <title>Description of novel acetic acid bacteria.</title>
        <authorList>
            <person name="Sombolestani A."/>
        </authorList>
    </citation>
    <scope>NUCLEOTIDE SEQUENCE [LARGE SCALE GENOMIC DNA]</scope>
    <source>
        <strain evidence="4 5">LMG 31431</strain>
    </source>
</reference>
<evidence type="ECO:0000256" key="3">
    <source>
        <dbReference type="SAM" id="Phobius"/>
    </source>
</evidence>
<gene>
    <name evidence="4" type="ORF">HUK84_08690</name>
</gene>
<dbReference type="PANTHER" id="PTHR30413:SF10">
    <property type="entry name" value="CAPSULE POLYSACCHARIDE EXPORT INNER-MEMBRANE PROTEIN CTRC"/>
    <property type="match status" value="1"/>
</dbReference>
<accession>A0A7Y7M6Q7</accession>
<proteinExistence type="inferred from homology"/>
<dbReference type="Proteomes" id="UP000534870">
    <property type="component" value="Unassembled WGS sequence"/>
</dbReference>
<feature type="transmembrane region" description="Helical" evidence="3">
    <location>
        <begin position="201"/>
        <end position="220"/>
    </location>
</feature>
<evidence type="ECO:0000256" key="1">
    <source>
        <dbReference type="ARBA" id="ARBA00007783"/>
    </source>
</evidence>
<keyword evidence="2" id="KW-0813">Transport</keyword>
<feature type="transmembrane region" description="Helical" evidence="3">
    <location>
        <begin position="67"/>
        <end position="88"/>
    </location>
</feature>
<organism evidence="4 5">
    <name type="scientific">Nguyenibacter vanlangensis</name>
    <dbReference type="NCBI Taxonomy" id="1216886"/>
    <lineage>
        <taxon>Bacteria</taxon>
        <taxon>Pseudomonadati</taxon>
        <taxon>Pseudomonadota</taxon>
        <taxon>Alphaproteobacteria</taxon>
        <taxon>Acetobacterales</taxon>
        <taxon>Acetobacteraceae</taxon>
        <taxon>Nguyenibacter</taxon>
    </lineage>
</organism>
<feature type="transmembrane region" description="Helical" evidence="3">
    <location>
        <begin position="146"/>
        <end position="167"/>
    </location>
</feature>
<keyword evidence="3" id="KW-0812">Transmembrane</keyword>
<dbReference type="GO" id="GO:0015920">
    <property type="term" value="P:lipopolysaccharide transport"/>
    <property type="evidence" value="ECO:0007669"/>
    <property type="project" value="TreeGrafter"/>
</dbReference>
<evidence type="ECO:0000313" key="5">
    <source>
        <dbReference type="Proteomes" id="UP000534870"/>
    </source>
</evidence>
<comment type="similarity">
    <text evidence="1">Belongs to the ABC-2 integral membrane protein family.</text>
</comment>
<feature type="transmembrane region" description="Helical" evidence="3">
    <location>
        <begin position="255"/>
        <end position="277"/>
    </location>
</feature>
<dbReference type="AlphaFoldDB" id="A0A7Y7M6Q7"/>
<keyword evidence="3" id="KW-1133">Transmembrane helix</keyword>
<sequence length="287" mass="30784">MAETGGSPGTNGSGADCVLDLMPESGIGYLTQALADIGRGLAMWRLGWALGWVDIKLRYRGSLLGPLWLTFSTAVMVAAMGPIYGLLFHMDMRTYVPFLAVSLVLWGFVSGVANDGPTIFTGAAGLIQAARLPFTLHALRALVRNSLILLHNVIVIAVVFALCGVVPAHLGGALPAVVLWGIDGLALSLLLGVVGTRFRDIPPIVSSLMTIAFFVTPVLWEARLVTVDPRFLLFNPFYALLDIIRAPLLGAPAALSSWVAALAYSVLLWVGMLLLFARLRSRLAYWV</sequence>